<evidence type="ECO:0000256" key="7">
    <source>
        <dbReference type="PROSITE-ProRule" id="PRU10137"/>
    </source>
</evidence>
<dbReference type="PROSITE" id="PS51736">
    <property type="entry name" value="RECOMBINASES_3"/>
    <property type="match status" value="1"/>
</dbReference>
<dbReference type="EMBL" id="JAFBXF010000025">
    <property type="protein sequence ID" value="MBM2419727.1"/>
    <property type="molecule type" value="Genomic_DNA"/>
</dbReference>
<keyword evidence="5" id="KW-0233">DNA recombination</keyword>
<evidence type="ECO:0000256" key="1">
    <source>
        <dbReference type="ARBA" id="ARBA00009913"/>
    </source>
</evidence>
<dbReference type="PANTHER" id="PTHR30461">
    <property type="entry name" value="DNA-INVERTASE FROM LAMBDOID PROPHAGE"/>
    <property type="match status" value="1"/>
</dbReference>
<evidence type="ECO:0000313" key="12">
    <source>
        <dbReference type="Proteomes" id="UP000755667"/>
    </source>
</evidence>
<dbReference type="GO" id="GO:0000150">
    <property type="term" value="F:DNA strand exchange activity"/>
    <property type="evidence" value="ECO:0007669"/>
    <property type="project" value="UniProtKB-KW"/>
</dbReference>
<accession>A0A9Q2NW98</accession>
<evidence type="ECO:0000256" key="8">
    <source>
        <dbReference type="SAM" id="MobiDB-lite"/>
    </source>
</evidence>
<dbReference type="InterPro" id="IPR006118">
    <property type="entry name" value="Recombinase_CS"/>
</dbReference>
<dbReference type="GO" id="GO:0003677">
    <property type="term" value="F:DNA binding"/>
    <property type="evidence" value="ECO:0007669"/>
    <property type="project" value="UniProtKB-KW"/>
</dbReference>
<dbReference type="InterPro" id="IPR036162">
    <property type="entry name" value="Resolvase-like_N_sf"/>
</dbReference>
<dbReference type="PANTHER" id="PTHR30461:SF2">
    <property type="entry name" value="SERINE RECOMBINASE PINE-RELATED"/>
    <property type="match status" value="1"/>
</dbReference>
<dbReference type="SMART" id="SM00857">
    <property type="entry name" value="Resolvase"/>
    <property type="match status" value="1"/>
</dbReference>
<evidence type="ECO:0000259" key="9">
    <source>
        <dbReference type="PROSITE" id="PS51736"/>
    </source>
</evidence>
<dbReference type="EMBL" id="JAFBXE010000025">
    <property type="protein sequence ID" value="MBM2415056.1"/>
    <property type="molecule type" value="Genomic_DNA"/>
</dbReference>
<evidence type="ECO:0000313" key="13">
    <source>
        <dbReference type="Proteomes" id="UP000809440"/>
    </source>
</evidence>
<dbReference type="Proteomes" id="UP000755667">
    <property type="component" value="Unassembled WGS sequence"/>
</dbReference>
<keyword evidence="4" id="KW-0238">DNA-binding</keyword>
<dbReference type="OrthoDB" id="2290206at2"/>
<dbReference type="Pfam" id="PF00239">
    <property type="entry name" value="Resolvase"/>
    <property type="match status" value="1"/>
</dbReference>
<dbReference type="InterPro" id="IPR006120">
    <property type="entry name" value="Resolvase_HTH_dom"/>
</dbReference>
<dbReference type="InterPro" id="IPR050639">
    <property type="entry name" value="SSR_resolvase"/>
</dbReference>
<name>A0A9Q2NW98_9RHOB</name>
<comment type="caution">
    <text evidence="10">The sequence shown here is derived from an EMBL/GenBank/DDBJ whole genome shotgun (WGS) entry which is preliminary data.</text>
</comment>
<dbReference type="Gene3D" id="3.40.50.1390">
    <property type="entry name" value="Resolvase, N-terminal catalytic domain"/>
    <property type="match status" value="1"/>
</dbReference>
<dbReference type="InterPro" id="IPR006119">
    <property type="entry name" value="Resolv_N"/>
</dbReference>
<dbReference type="CDD" id="cd03768">
    <property type="entry name" value="SR_ResInv"/>
    <property type="match status" value="1"/>
</dbReference>
<protein>
    <submittedName>
        <fullName evidence="10">Recombinase family protein</fullName>
    </submittedName>
</protein>
<keyword evidence="13" id="KW-1185">Reference proteome</keyword>
<dbReference type="Pfam" id="PF02796">
    <property type="entry name" value="HTH_7"/>
    <property type="match status" value="1"/>
</dbReference>
<evidence type="ECO:0000256" key="4">
    <source>
        <dbReference type="ARBA" id="ARBA00023125"/>
    </source>
</evidence>
<evidence type="ECO:0000256" key="2">
    <source>
        <dbReference type="ARBA" id="ARBA00022908"/>
    </source>
</evidence>
<dbReference type="Proteomes" id="UP000809440">
    <property type="component" value="Unassembled WGS sequence"/>
</dbReference>
<dbReference type="GeneID" id="62643334"/>
<keyword evidence="2" id="KW-0229">DNA integration</keyword>
<dbReference type="AlphaFoldDB" id="A0A9Q2NW98"/>
<dbReference type="GO" id="GO:0015074">
    <property type="term" value="P:DNA integration"/>
    <property type="evidence" value="ECO:0007669"/>
    <property type="project" value="UniProtKB-KW"/>
</dbReference>
<feature type="region of interest" description="Disordered" evidence="8">
    <location>
        <begin position="130"/>
        <end position="157"/>
    </location>
</feature>
<evidence type="ECO:0000256" key="5">
    <source>
        <dbReference type="ARBA" id="ARBA00023172"/>
    </source>
</evidence>
<evidence type="ECO:0000313" key="11">
    <source>
        <dbReference type="EMBL" id="MBM2419727.1"/>
    </source>
</evidence>
<dbReference type="PROSITE" id="PS00397">
    <property type="entry name" value="RECOMBINASES_1"/>
    <property type="match status" value="1"/>
</dbReference>
<proteinExistence type="inferred from homology"/>
<dbReference type="FunFam" id="3.40.50.1390:FF:000001">
    <property type="entry name" value="DNA recombinase"/>
    <property type="match status" value="1"/>
</dbReference>
<gene>
    <name evidence="10" type="ORF">JQX41_22355</name>
    <name evidence="11" type="ORF">JQX48_22375</name>
</gene>
<reference evidence="10 13" key="1">
    <citation type="submission" date="2021-01" db="EMBL/GenBank/DDBJ databases">
        <title>Diatom-associated Roseobacters Show Island Model of Population Structure.</title>
        <authorList>
            <person name="Qu L."/>
            <person name="Feng X."/>
            <person name="Chen Y."/>
            <person name="Li L."/>
            <person name="Wang X."/>
            <person name="Hu Z."/>
            <person name="Wang H."/>
            <person name="Luo H."/>
        </authorList>
    </citation>
    <scope>NUCLEOTIDE SEQUENCE</scope>
    <source>
        <strain evidence="11 13">CC28-63</strain>
        <strain evidence="10">CC28-69</strain>
    </source>
</reference>
<feature type="active site" description="O-(5'-phospho-DNA)-serine intermediate" evidence="6 7">
    <location>
        <position position="9"/>
    </location>
</feature>
<dbReference type="Gene3D" id="1.10.10.60">
    <property type="entry name" value="Homeodomain-like"/>
    <property type="match status" value="1"/>
</dbReference>
<comment type="similarity">
    <text evidence="1">Belongs to the site-specific recombinase resolvase family.</text>
</comment>
<sequence>MILGYARVSTRDQNLDGQRDALAAAGAGRIFADTITGTARVRPELDRLLTELRHGDVVVVTKYDRLARSLKDLLEIVDLIQTRGAGFRSLGEDIDTTSPAGRLVFHVFASIAQFERERIMERTKEGLEAARKRGRVGGRPPALSPAQKAEVKRMRDEEHRPIPEIAALFKVSEKTIRRVV</sequence>
<evidence type="ECO:0000313" key="10">
    <source>
        <dbReference type="EMBL" id="MBM2415056.1"/>
    </source>
</evidence>
<dbReference type="SUPFAM" id="SSF53041">
    <property type="entry name" value="Resolvase-like"/>
    <property type="match status" value="1"/>
</dbReference>
<feature type="domain" description="Resolvase/invertase-type recombinase catalytic" evidence="9">
    <location>
        <begin position="1"/>
        <end position="134"/>
    </location>
</feature>
<keyword evidence="3" id="KW-0230">DNA invertase</keyword>
<evidence type="ECO:0000256" key="3">
    <source>
        <dbReference type="ARBA" id="ARBA00023100"/>
    </source>
</evidence>
<dbReference type="RefSeq" id="WP_085633663.1">
    <property type="nucleotide sequence ID" value="NZ_JAFBWU010000025.1"/>
</dbReference>
<organism evidence="10 12">
    <name type="scientific">Marivita cryptomonadis</name>
    <dbReference type="NCBI Taxonomy" id="505252"/>
    <lineage>
        <taxon>Bacteria</taxon>
        <taxon>Pseudomonadati</taxon>
        <taxon>Pseudomonadota</taxon>
        <taxon>Alphaproteobacteria</taxon>
        <taxon>Rhodobacterales</taxon>
        <taxon>Roseobacteraceae</taxon>
        <taxon>Marivita</taxon>
    </lineage>
</organism>
<evidence type="ECO:0000256" key="6">
    <source>
        <dbReference type="PIRSR" id="PIRSR606118-50"/>
    </source>
</evidence>